<proteinExistence type="predicted"/>
<accession>M3DCH0</accession>
<evidence type="ECO:0000313" key="3">
    <source>
        <dbReference type="Proteomes" id="UP000016931"/>
    </source>
</evidence>
<name>M3DCH0_SPHMS</name>
<dbReference type="GeneID" id="27904701"/>
<sequence>MPSQLLTLLLSSMLLSLSTAGLVPLERRAIGCGTCYEVGSKRITINGGNSCYVDCSLQQVDSASEVCCGRFGVGSGWRNGERKGVGSCGANTRGGGGGGEDGKDRVRCRDLSLPLGEVVLILVYGVAIDEKSLDFFKILVFSCVSHHTSLST</sequence>
<organism evidence="2 3">
    <name type="scientific">Sphaerulina musiva (strain SO2202)</name>
    <name type="common">Poplar stem canker fungus</name>
    <name type="synonym">Septoria musiva</name>
    <dbReference type="NCBI Taxonomy" id="692275"/>
    <lineage>
        <taxon>Eukaryota</taxon>
        <taxon>Fungi</taxon>
        <taxon>Dikarya</taxon>
        <taxon>Ascomycota</taxon>
        <taxon>Pezizomycotina</taxon>
        <taxon>Dothideomycetes</taxon>
        <taxon>Dothideomycetidae</taxon>
        <taxon>Mycosphaerellales</taxon>
        <taxon>Mycosphaerellaceae</taxon>
        <taxon>Sphaerulina</taxon>
    </lineage>
</organism>
<reference evidence="2" key="2">
    <citation type="submission" date="2012-07" db="EMBL/GenBank/DDBJ databases">
        <title>Genome evolution in poplar pathogens from wild and recently domesticated pathosystems.</title>
        <authorList>
            <consortium name="DOE Joint Genome Institute"/>
            <person name="Dhillon B."/>
            <person name="Feau N."/>
            <person name="Sakalidis M.L."/>
            <person name="Gill N."/>
            <person name="Aerts A."/>
            <person name="Ohm R."/>
            <person name="LaButti K."/>
            <person name="Pangilinan J."/>
            <person name="Lindquist E."/>
            <person name="Copeland A."/>
            <person name="Beauseigle S."/>
            <person name="Grigoriev I.V."/>
            <person name="Goodwin S.B."/>
            <person name="Tanguay P."/>
            <person name="Hamelin R.C."/>
        </authorList>
    </citation>
    <scope>NUCLEOTIDE SEQUENCE</scope>
    <source>
        <strain evidence="2">SO2202</strain>
    </source>
</reference>
<dbReference type="RefSeq" id="XP_016763861.1">
    <property type="nucleotide sequence ID" value="XM_016907564.1"/>
</dbReference>
<feature type="signal peptide" evidence="1">
    <location>
        <begin position="1"/>
        <end position="20"/>
    </location>
</feature>
<keyword evidence="1" id="KW-0732">Signal</keyword>
<dbReference type="AlphaFoldDB" id="M3DCH0"/>
<evidence type="ECO:0000313" key="2">
    <source>
        <dbReference type="EMBL" id="EMF15740.1"/>
    </source>
</evidence>
<dbReference type="Proteomes" id="UP000016931">
    <property type="component" value="Unassembled WGS sequence"/>
</dbReference>
<feature type="chain" id="PRO_5004032924" evidence="1">
    <location>
        <begin position="21"/>
        <end position="152"/>
    </location>
</feature>
<dbReference type="HOGENOM" id="CLU_1723478_0_0_1"/>
<dbReference type="EMBL" id="KB456261">
    <property type="protein sequence ID" value="EMF15740.1"/>
    <property type="molecule type" value="Genomic_DNA"/>
</dbReference>
<gene>
    <name evidence="2" type="ORF">SEPMUDRAFT_154488</name>
</gene>
<evidence type="ECO:0000256" key="1">
    <source>
        <dbReference type="SAM" id="SignalP"/>
    </source>
</evidence>
<protein>
    <submittedName>
        <fullName evidence="2">Uncharacterized protein</fullName>
    </submittedName>
</protein>
<keyword evidence="3" id="KW-1185">Reference proteome</keyword>
<reference evidence="2" key="1">
    <citation type="journal article" date="2012" name="PLoS Pathog.">
        <title>Diverse lifestyles and strategies of plant pathogenesis encoded in the genomes of eighteen Dothideomycetes fungi.</title>
        <authorList>
            <person name="Ohm R.A."/>
            <person name="Feau N."/>
            <person name="Henrissat B."/>
            <person name="Schoch C.L."/>
            <person name="Horwitz B.A."/>
            <person name="Barry K.W."/>
            <person name="Condon B.J."/>
            <person name="Copeland A.C."/>
            <person name="Dhillon B."/>
            <person name="Glaser F."/>
            <person name="Hesse C.N."/>
            <person name="Kosti I."/>
            <person name="LaButti K."/>
            <person name="Lindquist E.A."/>
            <person name="Lucas S."/>
            <person name="Salamov A.A."/>
            <person name="Bradshaw R.E."/>
            <person name="Ciuffetti L."/>
            <person name="Hamelin R.C."/>
            <person name="Kema G.H.J."/>
            <person name="Lawrence C."/>
            <person name="Scott J.A."/>
            <person name="Spatafora J.W."/>
            <person name="Turgeon B.G."/>
            <person name="de Wit P.J.G.M."/>
            <person name="Zhong S."/>
            <person name="Goodwin S.B."/>
            <person name="Grigoriev I.V."/>
        </authorList>
    </citation>
    <scope>NUCLEOTIDE SEQUENCE [LARGE SCALE GENOMIC DNA]</scope>
    <source>
        <strain evidence="2">SO2202</strain>
    </source>
</reference>